<evidence type="ECO:0000313" key="2">
    <source>
        <dbReference type="Proteomes" id="UP000265836"/>
    </source>
</evidence>
<evidence type="ECO:0000313" key="1">
    <source>
        <dbReference type="EMBL" id="RIA35948.1"/>
    </source>
</evidence>
<name>A0A397NI05_ECTOL</name>
<organism evidence="1 2">
    <name type="scientific">Ectopseudomonas oleovorans</name>
    <name type="common">Pseudomonas oleovorans</name>
    <dbReference type="NCBI Taxonomy" id="301"/>
    <lineage>
        <taxon>Bacteria</taxon>
        <taxon>Pseudomonadati</taxon>
        <taxon>Pseudomonadota</taxon>
        <taxon>Gammaproteobacteria</taxon>
        <taxon>Pseudomonadales</taxon>
        <taxon>Pseudomonadaceae</taxon>
        <taxon>Ectopseudomonas</taxon>
    </lineage>
</organism>
<dbReference type="AlphaFoldDB" id="A0A397NI05"/>
<proteinExistence type="predicted"/>
<reference evidence="1 2" key="1">
    <citation type="submission" date="2018-08" db="EMBL/GenBank/DDBJ databases">
        <title>Genome sequencing of rice bacterial endophytes.</title>
        <authorList>
            <person name="Venturi V."/>
        </authorList>
    </citation>
    <scope>NUCLEOTIDE SEQUENCE [LARGE SCALE GENOMIC DNA]</scope>
    <source>
        <strain evidence="1 2">E1205</strain>
    </source>
</reference>
<protein>
    <recommendedName>
        <fullName evidence="3">TniQ protein</fullName>
    </recommendedName>
</protein>
<gene>
    <name evidence="1" type="ORF">DFO61_0403</name>
</gene>
<comment type="caution">
    <text evidence="1">The sequence shown here is derived from an EMBL/GenBank/DDBJ whole genome shotgun (WGS) entry which is preliminary data.</text>
</comment>
<dbReference type="EMBL" id="QXDA01000001">
    <property type="protein sequence ID" value="RIA35948.1"/>
    <property type="molecule type" value="Genomic_DNA"/>
</dbReference>
<dbReference type="Proteomes" id="UP000265836">
    <property type="component" value="Unassembled WGS sequence"/>
</dbReference>
<accession>A0A397NI05</accession>
<sequence>MKQLPFFIRRAYPFESTVGIIASLARFNGVNPVDVMRWLEIRSAGNVHKLFYLPERVASALPSSRAHDYRMHFPSAFRLAPFSATMVVRYCPECLVWGYHSTFFCLPQVETCLIHNAPLKPLCKWCHSMLSRDLLDTPCSQCGFYVCQALNQVKYRCSPAIALKTYRAGKALAAWFTFVRSGAQSGSPFFIKLDKIGSYTEDPIDKVLITSLGCPIAKNDGVVRRLTKIVNWEVPSNRRHWKDWQGACRNIETVHLQRHEYCLAHCEGLLGYWDGVKAPRPTCLKAAIYLLIRLRLAITSSVPWLPSKLDCLGFGYIDALQQSTFIDQEIPVVLVKVYYLKLLYDASIYLELGYVIKFRVRTWQGLLHELAAPAGISMRRETVLGVVSEKMLRCPHVRRVVNTPHLYICRDSDSSWTLSLACSGTQQVIMDL</sequence>
<evidence type="ECO:0008006" key="3">
    <source>
        <dbReference type="Google" id="ProtNLM"/>
    </source>
</evidence>